<dbReference type="EMBL" id="CP003811">
    <property type="protein sequence ID" value="AIQ92058.1"/>
    <property type="molecule type" value="Genomic_DNA"/>
</dbReference>
<reference evidence="2 3" key="1">
    <citation type="journal article" date="2014" name="PLoS ONE">
        <title>Genome Information of Methylobacterium oryzae, a Plant-Probiotic Methylotroph in the Phyllosphere.</title>
        <authorList>
            <person name="Kwak M.J."/>
            <person name="Jeong H."/>
            <person name="Madhaiyan M."/>
            <person name="Lee Y."/>
            <person name="Sa T.M."/>
            <person name="Oh T.K."/>
            <person name="Kim J.F."/>
        </authorList>
    </citation>
    <scope>NUCLEOTIDE SEQUENCE [LARGE SCALE GENOMIC DNA]</scope>
    <source>
        <strain evidence="2 3">CBMB20</strain>
    </source>
</reference>
<keyword evidence="3" id="KW-1185">Reference proteome</keyword>
<protein>
    <submittedName>
        <fullName evidence="2">Protein of unassigned function</fullName>
    </submittedName>
</protein>
<evidence type="ECO:0000256" key="1">
    <source>
        <dbReference type="SAM" id="MobiDB-lite"/>
    </source>
</evidence>
<name>A0A089P1Z1_9HYPH</name>
<dbReference type="HOGENOM" id="CLU_3345855_0_0_5"/>
<feature type="compositionally biased region" description="Basic and acidic residues" evidence="1">
    <location>
        <begin position="14"/>
        <end position="25"/>
    </location>
</feature>
<proteinExistence type="predicted"/>
<evidence type="ECO:0000313" key="2">
    <source>
        <dbReference type="EMBL" id="AIQ92058.1"/>
    </source>
</evidence>
<dbReference type="KEGG" id="mor:MOC_4303"/>
<dbReference type="Proteomes" id="UP000029492">
    <property type="component" value="Chromosome"/>
</dbReference>
<accession>A0A089P1Z1</accession>
<organism evidence="2 3">
    <name type="scientific">Methylobacterium oryzae CBMB20</name>
    <dbReference type="NCBI Taxonomy" id="693986"/>
    <lineage>
        <taxon>Bacteria</taxon>
        <taxon>Pseudomonadati</taxon>
        <taxon>Pseudomonadota</taxon>
        <taxon>Alphaproteobacteria</taxon>
        <taxon>Hyphomicrobiales</taxon>
        <taxon>Methylobacteriaceae</taxon>
        <taxon>Methylobacterium</taxon>
    </lineage>
</organism>
<gene>
    <name evidence="2" type="ORF">MOC_4303</name>
</gene>
<evidence type="ECO:0000313" key="3">
    <source>
        <dbReference type="Proteomes" id="UP000029492"/>
    </source>
</evidence>
<sequence length="37" mass="4169">MTFIGVEPGKPKTRQVEARTTDDPAAHPQRMVRPRPP</sequence>
<feature type="region of interest" description="Disordered" evidence="1">
    <location>
        <begin position="1"/>
        <end position="37"/>
    </location>
</feature>
<dbReference type="AlphaFoldDB" id="A0A089P1Z1"/>
<dbReference type="STRING" id="693986.MOC_4303"/>